<feature type="transmembrane region" description="Helical" evidence="7">
    <location>
        <begin position="184"/>
        <end position="206"/>
    </location>
</feature>
<comment type="subcellular location">
    <subcellularLocation>
        <location evidence="1 7">Cell membrane</location>
        <topology evidence="1 7">Multi-pass membrane protein</topology>
    </subcellularLocation>
</comment>
<dbReference type="Gene3D" id="1.10.3720.10">
    <property type="entry name" value="MetI-like"/>
    <property type="match status" value="1"/>
</dbReference>
<dbReference type="EMBL" id="CP035945">
    <property type="protein sequence ID" value="QBE97763.1"/>
    <property type="molecule type" value="Genomic_DNA"/>
</dbReference>
<keyword evidence="4 7" id="KW-0812">Transmembrane</keyword>
<keyword evidence="3" id="KW-1003">Cell membrane</keyword>
<evidence type="ECO:0000256" key="3">
    <source>
        <dbReference type="ARBA" id="ARBA00022475"/>
    </source>
</evidence>
<dbReference type="Pfam" id="PF00528">
    <property type="entry name" value="BPD_transp_1"/>
    <property type="match status" value="1"/>
</dbReference>
<dbReference type="RefSeq" id="WP_130181422.1">
    <property type="nucleotide sequence ID" value="NZ_CP035945.1"/>
</dbReference>
<dbReference type="InterPro" id="IPR050901">
    <property type="entry name" value="BP-dep_ABC_trans_perm"/>
</dbReference>
<dbReference type="KEGG" id="bpro:PMF13cell1_03326"/>
<evidence type="ECO:0000256" key="6">
    <source>
        <dbReference type="ARBA" id="ARBA00023136"/>
    </source>
</evidence>
<protein>
    <submittedName>
        <fullName evidence="9">L-arabinose transport system permease protein AraQ</fullName>
    </submittedName>
</protein>
<organism evidence="9 10">
    <name type="scientific">Blautia producta</name>
    <dbReference type="NCBI Taxonomy" id="33035"/>
    <lineage>
        <taxon>Bacteria</taxon>
        <taxon>Bacillati</taxon>
        <taxon>Bacillota</taxon>
        <taxon>Clostridia</taxon>
        <taxon>Lachnospirales</taxon>
        <taxon>Lachnospiraceae</taxon>
        <taxon>Blautia</taxon>
    </lineage>
</organism>
<feature type="transmembrane region" description="Helical" evidence="7">
    <location>
        <begin position="109"/>
        <end position="128"/>
    </location>
</feature>
<keyword evidence="2 7" id="KW-0813">Transport</keyword>
<evidence type="ECO:0000259" key="8">
    <source>
        <dbReference type="PROSITE" id="PS50928"/>
    </source>
</evidence>
<sequence>MSMKKKSNTLLAVRVAALLAICVVSIAPFYVAVCYAFKSKTDFARTKLAFPTHFYLENFTEAVGLSNYFNSFKNSVIVSIFMVLIIVTISSTGAYIIARKNNKFYNAVYYLFQLIILIPFQTVMFPLYRQLYGIQALNTLWGLVLAQAGVFVGYNVFLYTGFIKGIPVSLEEAAQIDGCNRYQTFFHIVFPLLKPINMTVVVLSFLSSWNDFIISMIICQKQEKRTLPLMQYFFFGEYSSNISVAFAASLLAMIPTVLIYFLAQKYIVAGMTAGAVKS</sequence>
<evidence type="ECO:0000313" key="10">
    <source>
        <dbReference type="Proteomes" id="UP000289794"/>
    </source>
</evidence>
<feature type="transmembrane region" description="Helical" evidence="7">
    <location>
        <begin position="140"/>
        <end position="163"/>
    </location>
</feature>
<accession>A0A4P6M2T9</accession>
<feature type="domain" description="ABC transmembrane type-1" evidence="8">
    <location>
        <begin position="72"/>
        <end position="263"/>
    </location>
</feature>
<reference evidence="9 10" key="1">
    <citation type="submission" date="2019-01" db="EMBL/GenBank/DDBJ databases">
        <title>PMF-metabolizing Aryl O-demethylase.</title>
        <authorList>
            <person name="Kim M."/>
        </authorList>
    </citation>
    <scope>NUCLEOTIDE SEQUENCE [LARGE SCALE GENOMIC DNA]</scope>
    <source>
        <strain evidence="9 10">PMF1</strain>
    </source>
</reference>
<evidence type="ECO:0000256" key="2">
    <source>
        <dbReference type="ARBA" id="ARBA00022448"/>
    </source>
</evidence>
<evidence type="ECO:0000256" key="1">
    <source>
        <dbReference type="ARBA" id="ARBA00004651"/>
    </source>
</evidence>
<gene>
    <name evidence="9" type="primary">araQ_44</name>
    <name evidence="9" type="ORF">PMF13cell1_03326</name>
</gene>
<dbReference type="CDD" id="cd06261">
    <property type="entry name" value="TM_PBP2"/>
    <property type="match status" value="1"/>
</dbReference>
<comment type="similarity">
    <text evidence="7">Belongs to the binding-protein-dependent transport system permease family.</text>
</comment>
<dbReference type="InterPro" id="IPR035906">
    <property type="entry name" value="MetI-like_sf"/>
</dbReference>
<proteinExistence type="inferred from homology"/>
<dbReference type="GO" id="GO:0055085">
    <property type="term" value="P:transmembrane transport"/>
    <property type="evidence" value="ECO:0007669"/>
    <property type="project" value="InterPro"/>
</dbReference>
<feature type="transmembrane region" description="Helical" evidence="7">
    <location>
        <begin position="76"/>
        <end position="97"/>
    </location>
</feature>
<name>A0A4P6M2T9_9FIRM</name>
<keyword evidence="5 7" id="KW-1133">Transmembrane helix</keyword>
<dbReference type="SUPFAM" id="SSF161098">
    <property type="entry name" value="MetI-like"/>
    <property type="match status" value="1"/>
</dbReference>
<evidence type="ECO:0000256" key="5">
    <source>
        <dbReference type="ARBA" id="ARBA00022989"/>
    </source>
</evidence>
<dbReference type="GO" id="GO:0005886">
    <property type="term" value="C:plasma membrane"/>
    <property type="evidence" value="ECO:0007669"/>
    <property type="project" value="UniProtKB-SubCell"/>
</dbReference>
<evidence type="ECO:0000256" key="7">
    <source>
        <dbReference type="RuleBase" id="RU363032"/>
    </source>
</evidence>
<dbReference type="PANTHER" id="PTHR32243">
    <property type="entry name" value="MALTOSE TRANSPORT SYSTEM PERMEASE-RELATED"/>
    <property type="match status" value="1"/>
</dbReference>
<keyword evidence="6 7" id="KW-0472">Membrane</keyword>
<dbReference type="AlphaFoldDB" id="A0A4P6M2T9"/>
<evidence type="ECO:0000313" key="9">
    <source>
        <dbReference type="EMBL" id="QBE97763.1"/>
    </source>
</evidence>
<dbReference type="Proteomes" id="UP000289794">
    <property type="component" value="Chromosome"/>
</dbReference>
<dbReference type="PANTHER" id="PTHR32243:SF24">
    <property type="entry name" value="DIACETYLCHITOBIOSE UPTAKE SYSTEM PERMEASE PROTEIN NGCG"/>
    <property type="match status" value="1"/>
</dbReference>
<dbReference type="InterPro" id="IPR000515">
    <property type="entry name" value="MetI-like"/>
</dbReference>
<dbReference type="PROSITE" id="PS50928">
    <property type="entry name" value="ABC_TM1"/>
    <property type="match status" value="1"/>
</dbReference>
<evidence type="ECO:0000256" key="4">
    <source>
        <dbReference type="ARBA" id="ARBA00022692"/>
    </source>
</evidence>
<feature type="transmembrane region" description="Helical" evidence="7">
    <location>
        <begin position="242"/>
        <end position="263"/>
    </location>
</feature>